<dbReference type="EMBL" id="QXTG01000001">
    <property type="protein sequence ID" value="RIX30737.1"/>
    <property type="molecule type" value="Genomic_DNA"/>
</dbReference>
<dbReference type="PROSITE" id="PS51257">
    <property type="entry name" value="PROKAR_LIPOPROTEIN"/>
    <property type="match status" value="1"/>
</dbReference>
<protein>
    <submittedName>
        <fullName evidence="2">Extracellular solute-binding protein</fullName>
    </submittedName>
</protein>
<evidence type="ECO:0000313" key="3">
    <source>
        <dbReference type="Proteomes" id="UP000265742"/>
    </source>
</evidence>
<dbReference type="Gene3D" id="3.40.190.10">
    <property type="entry name" value="Periplasmic binding protein-like II"/>
    <property type="match status" value="2"/>
</dbReference>
<dbReference type="AlphaFoldDB" id="A0A3A1U5L5"/>
<proteinExistence type="predicted"/>
<keyword evidence="1" id="KW-0732">Signal</keyword>
<dbReference type="SUPFAM" id="SSF53850">
    <property type="entry name" value="Periplasmic binding protein-like II"/>
    <property type="match status" value="1"/>
</dbReference>
<evidence type="ECO:0000313" key="2">
    <source>
        <dbReference type="EMBL" id="RIX30737.1"/>
    </source>
</evidence>
<evidence type="ECO:0000256" key="1">
    <source>
        <dbReference type="SAM" id="SignalP"/>
    </source>
</evidence>
<gene>
    <name evidence="2" type="ORF">D1781_04850</name>
</gene>
<organism evidence="2 3">
    <name type="scientific">Amnibacterium setariae</name>
    <dbReference type="NCBI Taxonomy" id="2306585"/>
    <lineage>
        <taxon>Bacteria</taxon>
        <taxon>Bacillati</taxon>
        <taxon>Actinomycetota</taxon>
        <taxon>Actinomycetes</taxon>
        <taxon>Micrococcales</taxon>
        <taxon>Microbacteriaceae</taxon>
        <taxon>Amnibacterium</taxon>
    </lineage>
</organism>
<sequence length="427" mass="44724">MRPSRLIAASAVLLASAAALTGCSGSGGSSDGPQTLTLWQNSTTGPGLQFWKDAAKSFEKTHKGVTIDVQTVQNEDFDGKLQTAMNSGDAPDIFLQRGGGKLQAMVEAGQVKDITGGITAATKKVVPAASLGAESLDGKVYAMPLSVLPSGIWYSKDLFKEAGIDGTPTTLDELNADIAKLKAKDIAPVALGAKDAWPAAHWYYNFALRECAPAALEKAAKSKSFDDPCWLKAGQDLQRFNDTKPFNQGFLTTAAQQGAGSSAGLVANHKAAMELMGAWDPGVIASLTKDEKPLPDLGWFPFPEISGGNGKPGSILGGVDGYSCSQNAPDSCVDFLNYIATTEQQTAYYKAYNSPPVNTEAQKAVTEPYLQDVVATYNKAPFVSQWLDTVYGQNVGNALNVGVVNLLAGKSDAAGIVSATNDAAKKG</sequence>
<dbReference type="Proteomes" id="UP000265742">
    <property type="component" value="Unassembled WGS sequence"/>
</dbReference>
<dbReference type="InterPro" id="IPR050490">
    <property type="entry name" value="Bact_solute-bd_prot1"/>
</dbReference>
<accession>A0A3A1U5L5</accession>
<dbReference type="RefSeq" id="WP_119481098.1">
    <property type="nucleotide sequence ID" value="NZ_QXTG01000001.1"/>
</dbReference>
<dbReference type="PANTHER" id="PTHR43649:SF14">
    <property type="entry name" value="BLR3389 PROTEIN"/>
    <property type="match status" value="1"/>
</dbReference>
<keyword evidence="3" id="KW-1185">Reference proteome</keyword>
<feature type="signal peptide" evidence="1">
    <location>
        <begin position="1"/>
        <end position="21"/>
    </location>
</feature>
<dbReference type="Pfam" id="PF01547">
    <property type="entry name" value="SBP_bac_1"/>
    <property type="match status" value="1"/>
</dbReference>
<dbReference type="InterPro" id="IPR006059">
    <property type="entry name" value="SBP"/>
</dbReference>
<reference evidence="3" key="1">
    <citation type="submission" date="2018-09" db="EMBL/GenBank/DDBJ databases">
        <authorList>
            <person name="Kim I."/>
        </authorList>
    </citation>
    <scope>NUCLEOTIDE SEQUENCE [LARGE SCALE GENOMIC DNA]</scope>
    <source>
        <strain evidence="3">DD4a</strain>
    </source>
</reference>
<feature type="chain" id="PRO_5038795327" evidence="1">
    <location>
        <begin position="22"/>
        <end position="427"/>
    </location>
</feature>
<dbReference type="OrthoDB" id="8317736at2"/>
<dbReference type="PANTHER" id="PTHR43649">
    <property type="entry name" value="ARABINOSE-BINDING PROTEIN-RELATED"/>
    <property type="match status" value="1"/>
</dbReference>
<name>A0A3A1U5L5_9MICO</name>
<comment type="caution">
    <text evidence="2">The sequence shown here is derived from an EMBL/GenBank/DDBJ whole genome shotgun (WGS) entry which is preliminary data.</text>
</comment>